<dbReference type="Pfam" id="PF00990">
    <property type="entry name" value="GGDEF"/>
    <property type="match status" value="1"/>
</dbReference>
<dbReference type="GO" id="GO:0052621">
    <property type="term" value="F:diguanylate cyclase activity"/>
    <property type="evidence" value="ECO:0007669"/>
    <property type="project" value="UniProtKB-EC"/>
</dbReference>
<accession>A0A373FP62</accession>
<dbReference type="OrthoDB" id="9813903at2"/>
<keyword evidence="3" id="KW-0597">Phosphoprotein</keyword>
<dbReference type="PROSITE" id="PS50887">
    <property type="entry name" value="GGDEF"/>
    <property type="match status" value="1"/>
</dbReference>
<evidence type="ECO:0000259" key="4">
    <source>
        <dbReference type="PROSITE" id="PS50110"/>
    </source>
</evidence>
<proteinExistence type="predicted"/>
<feature type="domain" description="Response regulatory" evidence="4">
    <location>
        <begin position="11"/>
        <end position="128"/>
    </location>
</feature>
<sequence>MLEELEQEQPTILIVDDERVNRTMLAELLGQQYRVLLAKDGPGALTIASREAHRLMLILLDVSMPGMDGYEVLAQLRSNEATAGIAIIFITGQSDAAAEEYGLRLGAADYVSKPIRPAVVSVRVGNQIQMAQQRRALERLAHVDGLTNLSNRRHFDDMLQRTSRRCLRTGEPLGLALIDIDHFKQYNDHYGHIQGDDALKSVASTLARHARRPFDIAARFGGEEFALILPGHMEPQTLVEQFREDVAQQGISHAASQTAPHLTVSCGVLTITHPGTELIEEWLQKVDSLLYEAKTHGRNRVQSATYQQV</sequence>
<dbReference type="Proteomes" id="UP000261948">
    <property type="component" value="Unassembled WGS sequence"/>
</dbReference>
<dbReference type="PANTHER" id="PTHR45138">
    <property type="entry name" value="REGULATORY COMPONENTS OF SENSORY TRANSDUCTION SYSTEM"/>
    <property type="match status" value="1"/>
</dbReference>
<dbReference type="GO" id="GO:0043709">
    <property type="term" value="P:cell adhesion involved in single-species biofilm formation"/>
    <property type="evidence" value="ECO:0007669"/>
    <property type="project" value="TreeGrafter"/>
</dbReference>
<evidence type="ECO:0000313" key="6">
    <source>
        <dbReference type="EMBL" id="RGE45951.1"/>
    </source>
</evidence>
<dbReference type="SMART" id="SM00448">
    <property type="entry name" value="REC"/>
    <property type="match status" value="1"/>
</dbReference>
<dbReference type="PANTHER" id="PTHR45138:SF9">
    <property type="entry name" value="DIGUANYLATE CYCLASE DGCM-RELATED"/>
    <property type="match status" value="1"/>
</dbReference>
<dbReference type="Gene3D" id="3.30.70.270">
    <property type="match status" value="1"/>
</dbReference>
<evidence type="ECO:0000256" key="3">
    <source>
        <dbReference type="PROSITE-ProRule" id="PRU00169"/>
    </source>
</evidence>
<dbReference type="Gene3D" id="3.40.50.2300">
    <property type="match status" value="1"/>
</dbReference>
<feature type="modified residue" description="4-aspartylphosphate" evidence="3">
    <location>
        <position position="61"/>
    </location>
</feature>
<dbReference type="AlphaFoldDB" id="A0A373FP62"/>
<dbReference type="GO" id="GO:1902201">
    <property type="term" value="P:negative regulation of bacterial-type flagellum-dependent cell motility"/>
    <property type="evidence" value="ECO:0007669"/>
    <property type="project" value="TreeGrafter"/>
</dbReference>
<dbReference type="InterPro" id="IPR043128">
    <property type="entry name" value="Rev_trsase/Diguanyl_cyclase"/>
</dbReference>
<dbReference type="Pfam" id="PF00072">
    <property type="entry name" value="Response_reg"/>
    <property type="match status" value="1"/>
</dbReference>
<dbReference type="InterPro" id="IPR000160">
    <property type="entry name" value="GGDEF_dom"/>
</dbReference>
<gene>
    <name evidence="6" type="ORF">DZC30_06665</name>
</gene>
<name>A0A373FP62_COMTE</name>
<dbReference type="SUPFAM" id="SSF55073">
    <property type="entry name" value="Nucleotide cyclase"/>
    <property type="match status" value="1"/>
</dbReference>
<dbReference type="CDD" id="cd01949">
    <property type="entry name" value="GGDEF"/>
    <property type="match status" value="1"/>
</dbReference>
<reference evidence="6 7" key="1">
    <citation type="submission" date="2018-08" db="EMBL/GenBank/DDBJ databases">
        <title>Comamonas testosteroni strain SWCO2.</title>
        <authorList>
            <person name="Jiang N."/>
            <person name="Zhang X.Z."/>
        </authorList>
    </citation>
    <scope>NUCLEOTIDE SEQUENCE [LARGE SCALE GENOMIC DNA]</scope>
    <source>
        <strain evidence="6 7">SWCO2</strain>
    </source>
</reference>
<dbReference type="InterPro" id="IPR029787">
    <property type="entry name" value="Nucleotide_cyclase"/>
</dbReference>
<feature type="domain" description="GGDEF" evidence="5">
    <location>
        <begin position="171"/>
        <end position="306"/>
    </location>
</feature>
<dbReference type="GO" id="GO:0005886">
    <property type="term" value="C:plasma membrane"/>
    <property type="evidence" value="ECO:0007669"/>
    <property type="project" value="TreeGrafter"/>
</dbReference>
<dbReference type="EMBL" id="QURR01000006">
    <property type="protein sequence ID" value="RGE45951.1"/>
    <property type="molecule type" value="Genomic_DNA"/>
</dbReference>
<dbReference type="GO" id="GO:0000160">
    <property type="term" value="P:phosphorelay signal transduction system"/>
    <property type="evidence" value="ECO:0007669"/>
    <property type="project" value="InterPro"/>
</dbReference>
<dbReference type="SUPFAM" id="SSF52172">
    <property type="entry name" value="CheY-like"/>
    <property type="match status" value="1"/>
</dbReference>
<evidence type="ECO:0000259" key="5">
    <source>
        <dbReference type="PROSITE" id="PS50887"/>
    </source>
</evidence>
<dbReference type="FunFam" id="3.30.70.270:FF:000001">
    <property type="entry name" value="Diguanylate cyclase domain protein"/>
    <property type="match status" value="1"/>
</dbReference>
<dbReference type="InterPro" id="IPR001789">
    <property type="entry name" value="Sig_transdc_resp-reg_receiver"/>
</dbReference>
<dbReference type="InterPro" id="IPR050469">
    <property type="entry name" value="Diguanylate_Cyclase"/>
</dbReference>
<dbReference type="PROSITE" id="PS50110">
    <property type="entry name" value="RESPONSE_REGULATORY"/>
    <property type="match status" value="1"/>
</dbReference>
<comment type="caution">
    <text evidence="6">The sequence shown here is derived from an EMBL/GenBank/DDBJ whole genome shotgun (WGS) entry which is preliminary data.</text>
</comment>
<dbReference type="SMART" id="SM00267">
    <property type="entry name" value="GGDEF"/>
    <property type="match status" value="1"/>
</dbReference>
<organism evidence="6 7">
    <name type="scientific">Comamonas testosteroni</name>
    <name type="common">Pseudomonas testosteroni</name>
    <dbReference type="NCBI Taxonomy" id="285"/>
    <lineage>
        <taxon>Bacteria</taxon>
        <taxon>Pseudomonadati</taxon>
        <taxon>Pseudomonadota</taxon>
        <taxon>Betaproteobacteria</taxon>
        <taxon>Burkholderiales</taxon>
        <taxon>Comamonadaceae</taxon>
        <taxon>Comamonas</taxon>
    </lineage>
</organism>
<protein>
    <recommendedName>
        <fullName evidence="1">diguanylate cyclase</fullName>
        <ecNumber evidence="1">2.7.7.65</ecNumber>
    </recommendedName>
</protein>
<keyword evidence="7" id="KW-1185">Reference proteome</keyword>
<dbReference type="NCBIfam" id="TIGR00254">
    <property type="entry name" value="GGDEF"/>
    <property type="match status" value="1"/>
</dbReference>
<evidence type="ECO:0000256" key="1">
    <source>
        <dbReference type="ARBA" id="ARBA00012528"/>
    </source>
</evidence>
<dbReference type="EC" id="2.7.7.65" evidence="1"/>
<evidence type="ECO:0000313" key="7">
    <source>
        <dbReference type="Proteomes" id="UP000261948"/>
    </source>
</evidence>
<comment type="catalytic activity">
    <reaction evidence="2">
        <text>2 GTP = 3',3'-c-di-GMP + 2 diphosphate</text>
        <dbReference type="Rhea" id="RHEA:24898"/>
        <dbReference type="ChEBI" id="CHEBI:33019"/>
        <dbReference type="ChEBI" id="CHEBI:37565"/>
        <dbReference type="ChEBI" id="CHEBI:58805"/>
        <dbReference type="EC" id="2.7.7.65"/>
    </reaction>
</comment>
<evidence type="ECO:0000256" key="2">
    <source>
        <dbReference type="ARBA" id="ARBA00034247"/>
    </source>
</evidence>
<dbReference type="InterPro" id="IPR011006">
    <property type="entry name" value="CheY-like_superfamily"/>
</dbReference>